<accession>A0A833JQI3</accession>
<name>A0A833JQI3_MARNT</name>
<gene>
    <name evidence="1" type="ORF">F6453_1408</name>
</gene>
<protein>
    <recommendedName>
        <fullName evidence="3">Transcriptional regulator</fullName>
    </recommendedName>
</protein>
<proteinExistence type="predicted"/>
<reference evidence="1 2" key="1">
    <citation type="submission" date="2019-10" db="EMBL/GenBank/DDBJ databases">
        <title>Draft genome sequence of Marinobacter hydrocarbonoclasticus NCT7M from the microbiome of the marine copepod.</title>
        <authorList>
            <person name="Nuttall R."/>
            <person name="Sharma G."/>
            <person name="Moisander P."/>
        </authorList>
    </citation>
    <scope>NUCLEOTIDE SEQUENCE [LARGE SCALE GENOMIC DNA]</scope>
    <source>
        <strain evidence="1 2">NCT7M</strain>
    </source>
</reference>
<comment type="caution">
    <text evidence="1">The sequence shown here is derived from an EMBL/GenBank/DDBJ whole genome shotgun (WGS) entry which is preliminary data.</text>
</comment>
<evidence type="ECO:0000313" key="2">
    <source>
        <dbReference type="Proteomes" id="UP000469950"/>
    </source>
</evidence>
<dbReference type="Proteomes" id="UP000469950">
    <property type="component" value="Unassembled WGS sequence"/>
</dbReference>
<evidence type="ECO:0000313" key="1">
    <source>
        <dbReference type="EMBL" id="KAE8546162.1"/>
    </source>
</evidence>
<dbReference type="RefSeq" id="WP_153740398.1">
    <property type="nucleotide sequence ID" value="NZ_WBMP01000005.1"/>
</dbReference>
<dbReference type="AlphaFoldDB" id="A0A833JQI3"/>
<evidence type="ECO:0008006" key="3">
    <source>
        <dbReference type="Google" id="ProtNLM"/>
    </source>
</evidence>
<dbReference type="EMBL" id="WBMP01000005">
    <property type="protein sequence ID" value="KAE8546162.1"/>
    <property type="molecule type" value="Genomic_DNA"/>
</dbReference>
<sequence length="83" mass="9342">MSENRVTAAFEAAREKFDSFATVCGILDISNAYAYHVMKEGEMSLPCALKMEIILEGDITWRELCPRQAAKIDVVKERMTIAL</sequence>
<organism evidence="1 2">
    <name type="scientific">Marinobacter nauticus</name>
    <name type="common">Marinobacter hydrocarbonoclasticus</name>
    <name type="synonym">Marinobacter aquaeolei</name>
    <dbReference type="NCBI Taxonomy" id="2743"/>
    <lineage>
        <taxon>Bacteria</taxon>
        <taxon>Pseudomonadati</taxon>
        <taxon>Pseudomonadota</taxon>
        <taxon>Gammaproteobacteria</taxon>
        <taxon>Pseudomonadales</taxon>
        <taxon>Marinobacteraceae</taxon>
        <taxon>Marinobacter</taxon>
    </lineage>
</organism>